<evidence type="ECO:0000313" key="1">
    <source>
        <dbReference type="EMBL" id="GHO98955.1"/>
    </source>
</evidence>
<dbReference type="RefSeq" id="WP_268963575.1">
    <property type="nucleotide sequence ID" value="NZ_BNJK01000002.1"/>
</dbReference>
<sequence length="42" mass="4547">MGLDVKPPGRKGPRKVTLKVRLCNFRNPVRAATLLPLFGATG</sequence>
<dbReference type="EMBL" id="BNJK01000002">
    <property type="protein sequence ID" value="GHO98955.1"/>
    <property type="molecule type" value="Genomic_DNA"/>
</dbReference>
<name>A0A8J3IY86_9CHLR</name>
<organism evidence="1 2">
    <name type="scientific">Reticulibacter mediterranei</name>
    <dbReference type="NCBI Taxonomy" id="2778369"/>
    <lineage>
        <taxon>Bacteria</taxon>
        <taxon>Bacillati</taxon>
        <taxon>Chloroflexota</taxon>
        <taxon>Ktedonobacteria</taxon>
        <taxon>Ktedonobacterales</taxon>
        <taxon>Reticulibacteraceae</taxon>
        <taxon>Reticulibacter</taxon>
    </lineage>
</organism>
<dbReference type="Proteomes" id="UP000597444">
    <property type="component" value="Unassembled WGS sequence"/>
</dbReference>
<proteinExistence type="predicted"/>
<protein>
    <submittedName>
        <fullName evidence="1">Uncharacterized protein</fullName>
    </submittedName>
</protein>
<reference evidence="1" key="1">
    <citation type="submission" date="2020-10" db="EMBL/GenBank/DDBJ databases">
        <title>Taxonomic study of unclassified bacteria belonging to the class Ktedonobacteria.</title>
        <authorList>
            <person name="Yabe S."/>
            <person name="Wang C.M."/>
            <person name="Zheng Y."/>
            <person name="Sakai Y."/>
            <person name="Cavaletti L."/>
            <person name="Monciardini P."/>
            <person name="Donadio S."/>
        </authorList>
    </citation>
    <scope>NUCLEOTIDE SEQUENCE</scope>
    <source>
        <strain evidence="1">ID150040</strain>
    </source>
</reference>
<keyword evidence="2" id="KW-1185">Reference proteome</keyword>
<dbReference type="AlphaFoldDB" id="A0A8J3IY86"/>
<comment type="caution">
    <text evidence="1">The sequence shown here is derived from an EMBL/GenBank/DDBJ whole genome shotgun (WGS) entry which is preliminary data.</text>
</comment>
<evidence type="ECO:0000313" key="2">
    <source>
        <dbReference type="Proteomes" id="UP000597444"/>
    </source>
</evidence>
<accession>A0A8J3IY86</accession>
<gene>
    <name evidence="1" type="ORF">KSF_090030</name>
</gene>